<proteinExistence type="predicted"/>
<dbReference type="PANTHER" id="PTHR31672">
    <property type="entry name" value="BNACNNG10540D PROTEIN"/>
    <property type="match status" value="1"/>
</dbReference>
<protein>
    <recommendedName>
        <fullName evidence="3">F-box domain-containing protein</fullName>
    </recommendedName>
</protein>
<dbReference type="InterPro" id="IPR050796">
    <property type="entry name" value="SCF_F-box_component"/>
</dbReference>
<dbReference type="InterPro" id="IPR036047">
    <property type="entry name" value="F-box-like_dom_sf"/>
</dbReference>
<dbReference type="PANTHER" id="PTHR31672:SF13">
    <property type="entry name" value="F-BOX PROTEIN CPR30-LIKE"/>
    <property type="match status" value="1"/>
</dbReference>
<gene>
    <name evidence="1" type="ORF">SO802_025039</name>
</gene>
<dbReference type="EMBL" id="JAZDWU010000009">
    <property type="protein sequence ID" value="KAK9990054.1"/>
    <property type="molecule type" value="Genomic_DNA"/>
</dbReference>
<dbReference type="Proteomes" id="UP001459277">
    <property type="component" value="Unassembled WGS sequence"/>
</dbReference>
<dbReference type="Gene3D" id="1.20.1280.50">
    <property type="match status" value="1"/>
</dbReference>
<name>A0AAW2BVS1_9ROSI</name>
<dbReference type="AlphaFoldDB" id="A0AAW2BVS1"/>
<reference evidence="1 2" key="1">
    <citation type="submission" date="2024-01" db="EMBL/GenBank/DDBJ databases">
        <title>A telomere-to-telomere, gap-free genome of sweet tea (Lithocarpus litseifolius).</title>
        <authorList>
            <person name="Zhou J."/>
        </authorList>
    </citation>
    <scope>NUCLEOTIDE SEQUENCE [LARGE SCALE GENOMIC DNA]</scope>
    <source>
        <strain evidence="1">Zhou-2022a</strain>
        <tissue evidence="1">Leaf</tissue>
    </source>
</reference>
<comment type="caution">
    <text evidence="1">The sequence shown here is derived from an EMBL/GenBank/DDBJ whole genome shotgun (WGS) entry which is preliminary data.</text>
</comment>
<sequence>MVIPEDMVEEDILSRLPVKSLIRFKCVKWSWSTLFRNPSFIAKHHCHRCSQTTPSLLVEKSIRPCS</sequence>
<accession>A0AAW2BVS1</accession>
<dbReference type="SUPFAM" id="SSF81383">
    <property type="entry name" value="F-box domain"/>
    <property type="match status" value="1"/>
</dbReference>
<evidence type="ECO:0000313" key="2">
    <source>
        <dbReference type="Proteomes" id="UP001459277"/>
    </source>
</evidence>
<organism evidence="1 2">
    <name type="scientific">Lithocarpus litseifolius</name>
    <dbReference type="NCBI Taxonomy" id="425828"/>
    <lineage>
        <taxon>Eukaryota</taxon>
        <taxon>Viridiplantae</taxon>
        <taxon>Streptophyta</taxon>
        <taxon>Embryophyta</taxon>
        <taxon>Tracheophyta</taxon>
        <taxon>Spermatophyta</taxon>
        <taxon>Magnoliopsida</taxon>
        <taxon>eudicotyledons</taxon>
        <taxon>Gunneridae</taxon>
        <taxon>Pentapetalae</taxon>
        <taxon>rosids</taxon>
        <taxon>fabids</taxon>
        <taxon>Fagales</taxon>
        <taxon>Fagaceae</taxon>
        <taxon>Lithocarpus</taxon>
    </lineage>
</organism>
<evidence type="ECO:0008006" key="3">
    <source>
        <dbReference type="Google" id="ProtNLM"/>
    </source>
</evidence>
<evidence type="ECO:0000313" key="1">
    <source>
        <dbReference type="EMBL" id="KAK9990054.1"/>
    </source>
</evidence>
<keyword evidence="2" id="KW-1185">Reference proteome</keyword>